<dbReference type="Proteomes" id="UP000053201">
    <property type="component" value="Unassembled WGS sequence"/>
</dbReference>
<dbReference type="EMBL" id="KQ257452">
    <property type="protein sequence ID" value="KND03063.1"/>
    <property type="molecule type" value="Genomic_DNA"/>
</dbReference>
<dbReference type="GO" id="GO:0031261">
    <property type="term" value="C:DNA replication preinitiation complex"/>
    <property type="evidence" value="ECO:0007669"/>
    <property type="project" value="TreeGrafter"/>
</dbReference>
<feature type="compositionally biased region" description="Basic residues" evidence="6">
    <location>
        <begin position="222"/>
        <end position="232"/>
    </location>
</feature>
<keyword evidence="8" id="KW-1185">Reference proteome</keyword>
<evidence type="ECO:0008006" key="9">
    <source>
        <dbReference type="Google" id="ProtNLM"/>
    </source>
</evidence>
<dbReference type="RefSeq" id="XP_016611102.1">
    <property type="nucleotide sequence ID" value="XM_016750431.1"/>
</dbReference>
<organism evidence="7 8">
    <name type="scientific">Spizellomyces punctatus (strain DAOM BR117)</name>
    <dbReference type="NCBI Taxonomy" id="645134"/>
    <lineage>
        <taxon>Eukaryota</taxon>
        <taxon>Fungi</taxon>
        <taxon>Fungi incertae sedis</taxon>
        <taxon>Chytridiomycota</taxon>
        <taxon>Chytridiomycota incertae sedis</taxon>
        <taxon>Chytridiomycetes</taxon>
        <taxon>Spizellomycetales</taxon>
        <taxon>Spizellomycetaceae</taxon>
        <taxon>Spizellomyces</taxon>
    </lineage>
</organism>
<protein>
    <recommendedName>
        <fullName evidence="9">CDC45-like protein</fullName>
    </recommendedName>
</protein>
<evidence type="ECO:0000313" key="8">
    <source>
        <dbReference type="Proteomes" id="UP000053201"/>
    </source>
</evidence>
<dbReference type="OrthoDB" id="10258882at2759"/>
<dbReference type="Pfam" id="PF02724">
    <property type="entry name" value="CDC45"/>
    <property type="match status" value="1"/>
</dbReference>
<evidence type="ECO:0000256" key="6">
    <source>
        <dbReference type="SAM" id="MobiDB-lite"/>
    </source>
</evidence>
<reference evidence="7 8" key="1">
    <citation type="submission" date="2009-08" db="EMBL/GenBank/DDBJ databases">
        <title>The Genome Sequence of Spizellomyces punctatus strain DAOM BR117.</title>
        <authorList>
            <consortium name="The Broad Institute Genome Sequencing Platform"/>
            <person name="Russ C."/>
            <person name="Cuomo C."/>
            <person name="Shea T."/>
            <person name="Young S.K."/>
            <person name="Zeng Q."/>
            <person name="Koehrsen M."/>
            <person name="Haas B."/>
            <person name="Borodovsky M."/>
            <person name="Guigo R."/>
            <person name="Alvarado L."/>
            <person name="Berlin A."/>
            <person name="Bochicchio J."/>
            <person name="Borenstein D."/>
            <person name="Chapman S."/>
            <person name="Chen Z."/>
            <person name="Engels R."/>
            <person name="Freedman E."/>
            <person name="Gellesch M."/>
            <person name="Goldberg J."/>
            <person name="Griggs A."/>
            <person name="Gujja S."/>
            <person name="Heiman D."/>
            <person name="Hepburn T."/>
            <person name="Howarth C."/>
            <person name="Jen D."/>
            <person name="Larson L."/>
            <person name="Lewis B."/>
            <person name="Mehta T."/>
            <person name="Park D."/>
            <person name="Pearson M."/>
            <person name="Roberts A."/>
            <person name="Saif S."/>
            <person name="Shenoy N."/>
            <person name="Sisk P."/>
            <person name="Stolte C."/>
            <person name="Sykes S."/>
            <person name="Thomson T."/>
            <person name="Walk T."/>
            <person name="White J."/>
            <person name="Yandava C."/>
            <person name="Burger G."/>
            <person name="Gray M.W."/>
            <person name="Holland P.W.H."/>
            <person name="King N."/>
            <person name="Lang F.B.F."/>
            <person name="Roger A.J."/>
            <person name="Ruiz-Trillo I."/>
            <person name="Lander E."/>
            <person name="Nusbaum C."/>
        </authorList>
    </citation>
    <scope>NUCLEOTIDE SEQUENCE [LARGE SCALE GENOMIC DNA]</scope>
    <source>
        <strain evidence="7 8">DAOM BR117</strain>
    </source>
</reference>
<dbReference type="AlphaFoldDB" id="A0A0L0HPW4"/>
<dbReference type="STRING" id="645134.A0A0L0HPW4"/>
<evidence type="ECO:0000313" key="7">
    <source>
        <dbReference type="EMBL" id="KND03063.1"/>
    </source>
</evidence>
<feature type="region of interest" description="Disordered" evidence="6">
    <location>
        <begin position="151"/>
        <end position="232"/>
    </location>
</feature>
<accession>A0A0L0HPW4</accession>
<dbReference type="InterPro" id="IPR003874">
    <property type="entry name" value="CDC45"/>
</dbReference>
<evidence type="ECO:0000256" key="4">
    <source>
        <dbReference type="ARBA" id="ARBA00023242"/>
    </source>
</evidence>
<evidence type="ECO:0000256" key="5">
    <source>
        <dbReference type="ARBA" id="ARBA00023306"/>
    </source>
</evidence>
<dbReference type="PANTHER" id="PTHR10507">
    <property type="entry name" value="CDC45-RELATED PROTEIN"/>
    <property type="match status" value="1"/>
</dbReference>
<dbReference type="PANTHER" id="PTHR10507:SF0">
    <property type="entry name" value="CELL DIVISION CONTROL PROTEIN 45 HOMOLOG"/>
    <property type="match status" value="1"/>
</dbReference>
<evidence type="ECO:0000256" key="2">
    <source>
        <dbReference type="ARBA" id="ARBA00010727"/>
    </source>
</evidence>
<proteinExistence type="inferred from homology"/>
<feature type="region of interest" description="Disordered" evidence="6">
    <location>
        <begin position="523"/>
        <end position="550"/>
    </location>
</feature>
<dbReference type="FunCoup" id="A0A0L0HPW4">
    <property type="interactions" value="318"/>
</dbReference>
<feature type="compositionally biased region" description="Basic and acidic residues" evidence="6">
    <location>
        <begin position="525"/>
        <end position="534"/>
    </location>
</feature>
<feature type="region of interest" description="Disordered" evidence="6">
    <location>
        <begin position="482"/>
        <end position="505"/>
    </location>
</feature>
<dbReference type="GO" id="GO:0006270">
    <property type="term" value="P:DNA replication initiation"/>
    <property type="evidence" value="ECO:0007669"/>
    <property type="project" value="InterPro"/>
</dbReference>
<keyword evidence="3" id="KW-0235">DNA replication</keyword>
<evidence type="ECO:0000256" key="3">
    <source>
        <dbReference type="ARBA" id="ARBA00022705"/>
    </source>
</evidence>
<dbReference type="eggNOG" id="KOG2475">
    <property type="taxonomic scope" value="Eukaryota"/>
</dbReference>
<feature type="compositionally biased region" description="Acidic residues" evidence="6">
    <location>
        <begin position="178"/>
        <end position="196"/>
    </location>
</feature>
<keyword evidence="4" id="KW-0539">Nucleus</keyword>
<keyword evidence="5" id="KW-0131">Cell cycle</keyword>
<dbReference type="GO" id="GO:0003688">
    <property type="term" value="F:DNA replication origin binding"/>
    <property type="evidence" value="ECO:0007669"/>
    <property type="project" value="TreeGrafter"/>
</dbReference>
<dbReference type="InParanoid" id="A0A0L0HPW4"/>
<dbReference type="GO" id="GO:0003697">
    <property type="term" value="F:single-stranded DNA binding"/>
    <property type="evidence" value="ECO:0007669"/>
    <property type="project" value="TreeGrafter"/>
</dbReference>
<dbReference type="GeneID" id="27685741"/>
<name>A0A0L0HPW4_SPIPD</name>
<dbReference type="GO" id="GO:0000727">
    <property type="term" value="P:double-strand break repair via break-induced replication"/>
    <property type="evidence" value="ECO:0007669"/>
    <property type="project" value="TreeGrafter"/>
</dbReference>
<evidence type="ECO:0000256" key="1">
    <source>
        <dbReference type="ARBA" id="ARBA00004123"/>
    </source>
</evidence>
<feature type="compositionally biased region" description="Acidic residues" evidence="6">
    <location>
        <begin position="535"/>
        <end position="545"/>
    </location>
</feature>
<dbReference type="OMA" id="EDCFMEA"/>
<dbReference type="GO" id="GO:1902977">
    <property type="term" value="P:mitotic DNA replication preinitiation complex assembly"/>
    <property type="evidence" value="ECO:0007669"/>
    <property type="project" value="TreeGrafter"/>
</dbReference>
<dbReference type="GO" id="GO:0003682">
    <property type="term" value="F:chromatin binding"/>
    <property type="evidence" value="ECO:0007669"/>
    <property type="project" value="TreeGrafter"/>
</dbReference>
<feature type="compositionally biased region" description="Acidic residues" evidence="6">
    <location>
        <begin position="151"/>
        <end position="170"/>
    </location>
</feature>
<comment type="similarity">
    <text evidence="2">Belongs to the CDC45 family.</text>
</comment>
<comment type="subcellular location">
    <subcellularLocation>
        <location evidence="1">Nucleus</location>
    </subcellularLocation>
</comment>
<gene>
    <name evidence="7" type="ORF">SPPG_02128</name>
</gene>
<sequence length="739" mass="82697">MGFFAFAQLDEVYHRVKANALRNGVPGASTVLIFVSPDADALCALRILVNLLKSDCIAHKVVPVAGYTDLSEANEDHVEANEELRSIIMLNCGGLVDLTEMFSLSEEMTVYVCDSHRPLSLQGLFGHDQIMFLDDGDVDQMSDLREAVEELEFAETDSEADENAEEEGSDSEASASEGENEDPTEEDEVGEVDEKDDEHRKPGKRKKPPADEAMEIISPPTKKVRASERRRRRKQQQRLIAEYYAEGAYYGMSVAGIIYTMASQLGRASNDFVWLSIIGLSDQYLHDRIDQRRYLSQVETYKDEVARFNIRHGGGDENDDIDSLFGESATKSGPGSAIIRNADDHAIRCDDEFRLMLLRHWTLYESMYHSSYVATKLGIWKERGRQRLTNLLVKMGLPHKESQQRFTEMNITFKRSIRDKLSSVAPRYNMSEIIFPSFCKSFGYKGVVSAPDTVYALTALLDWGAEWITRHSAIAYSEGMRPVSSRLGRPGGGRDETSELGTGGLAGVGVGTRTGMAAVAMRTGDSIHDDGNKSDEDDEDLAEEEQERRKKEKQRAWVRNFYVAYDALDSFDILQQGIQLSMNFQRILVRTGVSVLEKKLTQTLRTFQLAVLTGEGLGSAIDGSGALTDENDFSLFGRSPAHLGRLAKFLMDAFREYRQKDLPLVIAAFNTVADAYLVIGFTGSTKGGVVRKNTFGPAFQRAAQRTNARIRHDSFETSVMEVRKEDLTDFLESLQLFMQ</sequence>
<dbReference type="VEuPathDB" id="FungiDB:SPPG_02128"/>